<name>A0A7Y9G577_9ACTN</name>
<feature type="transmembrane region" description="Helical" evidence="1">
    <location>
        <begin position="187"/>
        <end position="206"/>
    </location>
</feature>
<accession>A0A7Y9G577</accession>
<dbReference type="AlphaFoldDB" id="A0A7Y9G577"/>
<keyword evidence="1" id="KW-0472">Membrane</keyword>
<keyword evidence="1" id="KW-1133">Transmembrane helix</keyword>
<keyword evidence="3" id="KW-1185">Reference proteome</keyword>
<feature type="transmembrane region" description="Helical" evidence="1">
    <location>
        <begin position="83"/>
        <end position="109"/>
    </location>
</feature>
<feature type="transmembrane region" description="Helical" evidence="1">
    <location>
        <begin position="42"/>
        <end position="62"/>
    </location>
</feature>
<feature type="transmembrane region" description="Helical" evidence="1">
    <location>
        <begin position="333"/>
        <end position="356"/>
    </location>
</feature>
<feature type="transmembrane region" description="Helical" evidence="1">
    <location>
        <begin position="248"/>
        <end position="270"/>
    </location>
</feature>
<evidence type="ECO:0000313" key="2">
    <source>
        <dbReference type="EMBL" id="NYE10218.1"/>
    </source>
</evidence>
<feature type="transmembrane region" description="Helical" evidence="1">
    <location>
        <begin position="309"/>
        <end position="327"/>
    </location>
</feature>
<reference evidence="2 3" key="1">
    <citation type="submission" date="2020-07" db="EMBL/GenBank/DDBJ databases">
        <title>Sequencing the genomes of 1000 actinobacteria strains.</title>
        <authorList>
            <person name="Klenk H.-P."/>
        </authorList>
    </citation>
    <scope>NUCLEOTIDE SEQUENCE [LARGE SCALE GENOMIC DNA]</scope>
    <source>
        <strain evidence="2 3">DSM 43461</strain>
    </source>
</reference>
<gene>
    <name evidence="2" type="ORF">BJ999_000514</name>
</gene>
<dbReference type="Proteomes" id="UP000591272">
    <property type="component" value="Unassembled WGS sequence"/>
</dbReference>
<feature type="transmembrane region" description="Helical" evidence="1">
    <location>
        <begin position="141"/>
        <end position="166"/>
    </location>
</feature>
<dbReference type="EMBL" id="JACCBT010000001">
    <property type="protein sequence ID" value="NYE10218.1"/>
    <property type="molecule type" value="Genomic_DNA"/>
</dbReference>
<evidence type="ECO:0000256" key="1">
    <source>
        <dbReference type="SAM" id="Phobius"/>
    </source>
</evidence>
<feature type="transmembrane region" description="Helical" evidence="1">
    <location>
        <begin position="276"/>
        <end position="297"/>
    </location>
</feature>
<protein>
    <submittedName>
        <fullName evidence="2">Drug/metabolite transporter (DMT)-like permease</fullName>
    </submittedName>
</protein>
<evidence type="ECO:0000313" key="3">
    <source>
        <dbReference type="Proteomes" id="UP000591272"/>
    </source>
</evidence>
<comment type="caution">
    <text evidence="2">The sequence shown here is derived from an EMBL/GenBank/DDBJ whole genome shotgun (WGS) entry which is preliminary data.</text>
</comment>
<feature type="transmembrane region" description="Helical" evidence="1">
    <location>
        <begin position="368"/>
        <end position="387"/>
    </location>
</feature>
<feature type="transmembrane region" description="Helical" evidence="1">
    <location>
        <begin position="212"/>
        <end position="236"/>
    </location>
</feature>
<feature type="transmembrane region" description="Helical" evidence="1">
    <location>
        <begin position="393"/>
        <end position="415"/>
    </location>
</feature>
<proteinExistence type="predicted"/>
<keyword evidence="1" id="KW-0812">Transmembrane</keyword>
<organism evidence="2 3">
    <name type="scientific">Actinomadura citrea</name>
    <dbReference type="NCBI Taxonomy" id="46158"/>
    <lineage>
        <taxon>Bacteria</taxon>
        <taxon>Bacillati</taxon>
        <taxon>Actinomycetota</taxon>
        <taxon>Actinomycetes</taxon>
        <taxon>Streptosporangiales</taxon>
        <taxon>Thermomonosporaceae</taxon>
        <taxon>Actinomadura</taxon>
    </lineage>
</organism>
<dbReference type="RefSeq" id="WP_218934906.1">
    <property type="nucleotide sequence ID" value="NZ_JACCBT010000001.1"/>
</dbReference>
<sequence length="445" mass="48669">MALGAGLTLVEGSSKLFGRSIFKNYLLEGITMSALVVATAEYGIGAAVLLLVAYRLQILGLFRHTQPRPDRLRYTRRAVKAMCAVALSFLVITTAEYGIGATVLLLVVYGRRFQILGLFRHMLQRPERLRYTRRAVKAMCAVALCFLVITTAEYGIGATVLLLVAYRLRLRILGPSRLTEPRPQRLLFTWGAVGAIVVFAGCNIMGRGMMVLAMTSTGTALATINAITFAVSTMTYSKEVWQTGQRFAAMLVPLLIVLGLAVSIEAWHIAARPWGVIWSIGSALSGIIYMALSRSYVDRGGAEADQFQALGTGLGVVGLAIWAKLAGEDLSVGWSWGVLLALLCTALMTVVVPRYLHMRARKALGDAVYTILWSVIPLLGLLVDLIMEQKVPTIWQVVGMSWISVIAAGASLLRLPPEARAVQRRRFRRVVRRLKKLVGRGFAYG</sequence>